<evidence type="ECO:0000313" key="1">
    <source>
        <dbReference type="EMBL" id="SEV97593.1"/>
    </source>
</evidence>
<accession>A0A1I0NAP7</accession>
<protein>
    <recommendedName>
        <fullName evidence="3">DUF2948 domain-containing protein</fullName>
    </recommendedName>
</protein>
<keyword evidence="2" id="KW-1185">Reference proteome</keyword>
<sequence length="170" mass="18700">MPWVRRSKGSVTAMVDATFEDGAERPLRLKALDADDLQILSALAQDAVFPANEMTWSRKDRRFAILLNRFRWEDADGASARKRAYERVQSVLVIEDVMAVKKHGVEKDAETVMSLLSITFEPAEDGMGRVVLTLAGDGAIACDVEALEVMLKDVTRPYIAPSGKAPSHPA</sequence>
<evidence type="ECO:0008006" key="3">
    <source>
        <dbReference type="Google" id="ProtNLM"/>
    </source>
</evidence>
<dbReference type="AlphaFoldDB" id="A0A1I0NAP7"/>
<proteinExistence type="predicted"/>
<organism evidence="1 2">
    <name type="scientific">Cognatiyoonia koreensis</name>
    <dbReference type="NCBI Taxonomy" id="364200"/>
    <lineage>
        <taxon>Bacteria</taxon>
        <taxon>Pseudomonadati</taxon>
        <taxon>Pseudomonadota</taxon>
        <taxon>Alphaproteobacteria</taxon>
        <taxon>Rhodobacterales</taxon>
        <taxon>Paracoccaceae</taxon>
        <taxon>Cognatiyoonia</taxon>
    </lineage>
</organism>
<dbReference type="InterPro" id="IPR021335">
    <property type="entry name" value="DUF2948"/>
</dbReference>
<name>A0A1I0NAP7_9RHOB</name>
<reference evidence="1 2" key="1">
    <citation type="submission" date="2016-10" db="EMBL/GenBank/DDBJ databases">
        <authorList>
            <person name="de Groot N.N."/>
        </authorList>
    </citation>
    <scope>NUCLEOTIDE SEQUENCE [LARGE SCALE GENOMIC DNA]</scope>
    <source>
        <strain evidence="1 2">DSM 17925</strain>
    </source>
</reference>
<gene>
    <name evidence="1" type="ORF">SAMN04488515_0475</name>
</gene>
<dbReference type="STRING" id="364200.SAMN04488515_0475"/>
<dbReference type="Pfam" id="PF11164">
    <property type="entry name" value="DUF2948"/>
    <property type="match status" value="1"/>
</dbReference>
<evidence type="ECO:0000313" key="2">
    <source>
        <dbReference type="Proteomes" id="UP000199167"/>
    </source>
</evidence>
<dbReference type="EMBL" id="FOIZ01000001">
    <property type="protein sequence ID" value="SEV97593.1"/>
    <property type="molecule type" value="Genomic_DNA"/>
</dbReference>
<dbReference type="Proteomes" id="UP000199167">
    <property type="component" value="Unassembled WGS sequence"/>
</dbReference>